<feature type="transmembrane region" description="Helical" evidence="8">
    <location>
        <begin position="7"/>
        <end position="27"/>
    </location>
</feature>
<proteinExistence type="inferred from homology"/>
<evidence type="ECO:0000256" key="8">
    <source>
        <dbReference type="SAM" id="Phobius"/>
    </source>
</evidence>
<dbReference type="CDD" id="cd06225">
    <property type="entry name" value="HAMP"/>
    <property type="match status" value="1"/>
</dbReference>
<dbReference type="InterPro" id="IPR004089">
    <property type="entry name" value="MCPsignal_dom"/>
</dbReference>
<dbReference type="Proteomes" id="UP001519343">
    <property type="component" value="Unassembled WGS sequence"/>
</dbReference>
<evidence type="ECO:0000259" key="9">
    <source>
        <dbReference type="PROSITE" id="PS50111"/>
    </source>
</evidence>
<comment type="caution">
    <text evidence="11">The sequence shown here is derived from an EMBL/GenBank/DDBJ whole genome shotgun (WGS) entry which is preliminary data.</text>
</comment>
<dbReference type="InterPro" id="IPR004090">
    <property type="entry name" value="Chemotax_Me-accpt_rcpt"/>
</dbReference>
<dbReference type="EMBL" id="JAGGKT010000025">
    <property type="protein sequence ID" value="MBP1934675.1"/>
    <property type="molecule type" value="Genomic_DNA"/>
</dbReference>
<feature type="transmembrane region" description="Helical" evidence="8">
    <location>
        <begin position="183"/>
        <end position="202"/>
    </location>
</feature>
<evidence type="ECO:0000256" key="7">
    <source>
        <dbReference type="SAM" id="Coils"/>
    </source>
</evidence>
<dbReference type="SMART" id="SM00304">
    <property type="entry name" value="HAMP"/>
    <property type="match status" value="1"/>
</dbReference>
<dbReference type="PROSITE" id="PS50885">
    <property type="entry name" value="HAMP"/>
    <property type="match status" value="1"/>
</dbReference>
<dbReference type="Pfam" id="PF00672">
    <property type="entry name" value="HAMP"/>
    <property type="match status" value="1"/>
</dbReference>
<gene>
    <name evidence="11" type="ORF">J2Z37_004695</name>
</gene>
<evidence type="ECO:0000256" key="2">
    <source>
        <dbReference type="ARBA" id="ARBA00022475"/>
    </source>
</evidence>
<evidence type="ECO:0000313" key="11">
    <source>
        <dbReference type="EMBL" id="MBP1934675.1"/>
    </source>
</evidence>
<evidence type="ECO:0000256" key="1">
    <source>
        <dbReference type="ARBA" id="ARBA00004236"/>
    </source>
</evidence>
<evidence type="ECO:0000259" key="10">
    <source>
        <dbReference type="PROSITE" id="PS50885"/>
    </source>
</evidence>
<keyword evidence="7" id="KW-0175">Coiled coil</keyword>
<keyword evidence="8" id="KW-0812">Transmembrane</keyword>
<evidence type="ECO:0000256" key="5">
    <source>
        <dbReference type="ARBA" id="ARBA00029447"/>
    </source>
</evidence>
<evidence type="ECO:0000256" key="6">
    <source>
        <dbReference type="PROSITE-ProRule" id="PRU00284"/>
    </source>
</evidence>
<reference evidence="11 12" key="1">
    <citation type="submission" date="2021-03" db="EMBL/GenBank/DDBJ databases">
        <title>Genomic Encyclopedia of Type Strains, Phase IV (KMG-IV): sequencing the most valuable type-strain genomes for metagenomic binning, comparative biology and taxonomic classification.</title>
        <authorList>
            <person name="Goeker M."/>
        </authorList>
    </citation>
    <scope>NUCLEOTIDE SEQUENCE [LARGE SCALE GENOMIC DNA]</scope>
    <source>
        <strain evidence="11 12">DSM 24738</strain>
    </source>
</reference>
<evidence type="ECO:0000313" key="12">
    <source>
        <dbReference type="Proteomes" id="UP001519343"/>
    </source>
</evidence>
<dbReference type="InterPro" id="IPR003660">
    <property type="entry name" value="HAMP_dom"/>
</dbReference>
<feature type="domain" description="Methyl-accepting transducer" evidence="9">
    <location>
        <begin position="275"/>
        <end position="511"/>
    </location>
</feature>
<evidence type="ECO:0000256" key="3">
    <source>
        <dbReference type="ARBA" id="ARBA00023136"/>
    </source>
</evidence>
<dbReference type="PANTHER" id="PTHR32089:SF112">
    <property type="entry name" value="LYSOZYME-LIKE PROTEIN-RELATED"/>
    <property type="match status" value="1"/>
</dbReference>
<dbReference type="CDD" id="cd11386">
    <property type="entry name" value="MCP_signal"/>
    <property type="match status" value="1"/>
</dbReference>
<keyword evidence="8" id="KW-1133">Transmembrane helix</keyword>
<evidence type="ECO:0000256" key="4">
    <source>
        <dbReference type="ARBA" id="ARBA00023224"/>
    </source>
</evidence>
<keyword evidence="3 8" id="KW-0472">Membrane</keyword>
<dbReference type="PRINTS" id="PR00260">
    <property type="entry name" value="CHEMTRNSDUCR"/>
</dbReference>
<dbReference type="PANTHER" id="PTHR32089">
    <property type="entry name" value="METHYL-ACCEPTING CHEMOTAXIS PROTEIN MCPB"/>
    <property type="match status" value="1"/>
</dbReference>
<dbReference type="Gene3D" id="6.10.340.10">
    <property type="match status" value="1"/>
</dbReference>
<dbReference type="RefSeq" id="WP_209812662.1">
    <property type="nucleotide sequence ID" value="NZ_JAGGKT010000025.1"/>
</dbReference>
<feature type="domain" description="HAMP" evidence="10">
    <location>
        <begin position="204"/>
        <end position="256"/>
    </location>
</feature>
<dbReference type="Pfam" id="PF00015">
    <property type="entry name" value="MCPsignal"/>
    <property type="match status" value="1"/>
</dbReference>
<keyword evidence="2" id="KW-1003">Cell membrane</keyword>
<keyword evidence="4 6" id="KW-0807">Transducer</keyword>
<dbReference type="SUPFAM" id="SSF58104">
    <property type="entry name" value="Methyl-accepting chemotaxis protein (MCP) signaling domain"/>
    <property type="match status" value="1"/>
</dbReference>
<comment type="subcellular location">
    <subcellularLocation>
        <location evidence="1">Cell membrane</location>
    </subcellularLocation>
</comment>
<protein>
    <submittedName>
        <fullName evidence="11">Methyl-accepting chemotaxis protein</fullName>
    </submittedName>
</protein>
<dbReference type="Gene3D" id="1.10.287.950">
    <property type="entry name" value="Methyl-accepting chemotaxis protein"/>
    <property type="match status" value="1"/>
</dbReference>
<organism evidence="11 12">
    <name type="scientific">Ammoniphilus resinae</name>
    <dbReference type="NCBI Taxonomy" id="861532"/>
    <lineage>
        <taxon>Bacteria</taxon>
        <taxon>Bacillati</taxon>
        <taxon>Bacillota</taxon>
        <taxon>Bacilli</taxon>
        <taxon>Bacillales</taxon>
        <taxon>Paenibacillaceae</taxon>
        <taxon>Aneurinibacillus group</taxon>
        <taxon>Ammoniphilus</taxon>
    </lineage>
</organism>
<accession>A0ABS4GXT1</accession>
<feature type="coiled-coil region" evidence="7">
    <location>
        <begin position="528"/>
        <end position="555"/>
    </location>
</feature>
<dbReference type="PROSITE" id="PS50111">
    <property type="entry name" value="CHEMOTAXIS_TRANSDUC_2"/>
    <property type="match status" value="1"/>
</dbReference>
<keyword evidence="12" id="KW-1185">Reference proteome</keyword>
<comment type="similarity">
    <text evidence="5">Belongs to the methyl-accepting chemotaxis (MCP) protein family.</text>
</comment>
<dbReference type="SMART" id="SM00283">
    <property type="entry name" value="MA"/>
    <property type="match status" value="1"/>
</dbReference>
<name>A0ABS4GXT1_9BACL</name>
<sequence length="561" mass="61770">MKTRIRIFLSFGIIFLLILALGGYQFIQSDSQLQYLKEIKDRNLQSSLLADEMKLSVVQVQQFLSDISATRAQDGLDDGFVKAEEFHSLFTKDLNRLKEINPNEGEQLEAIRSSFETYYAFGKKMAQTYIDGGPEKGNQMMGEFDKVSMDIQKKVDTYQKDKIAAINTSIQNIEGLLAGNEQIFVIFVIAILFIAMLIAFLLSRSILVPLKKLEEATAIIANGDLRYEITLKSKDEFGNLAKSFEHMRKSLSHLIQKINFTSEHIASSTEELLAGVEQTKKATEHITGAIQEVALGSEKQVAYAIDSTQVVDEISKGMNEAASSVQSVADLSLTTNQKVTIGKKVVHDTIQQMNVAQNKVEATAEVIQILGEKSKSISQIVEIITQISNQTNLLALNAAIEAARAGELGKGFGIVADEVRKLAEQSNSAAGDIHHLIAQIQLEVTKAVDSMNEGTASVNDGIHMVFRTEETFNEMVGMIEEVSAQSQQVSSIIEQVNAGSHGMVEMIEGMASISKKASSNTQNVAEAIEEQDASMEEIKESVDTLNQMAIDLRNVVERFEL</sequence>